<accession>A0A0H2UVZ8</accession>
<proteinExistence type="predicted"/>
<organism evidence="1 2">
    <name type="scientific">Streptococcus pyogenes serotype M3 (strain ATCC BAA-595 / MGAS315)</name>
    <dbReference type="NCBI Taxonomy" id="198466"/>
    <lineage>
        <taxon>Bacteria</taxon>
        <taxon>Bacillati</taxon>
        <taxon>Bacillota</taxon>
        <taxon>Bacilli</taxon>
        <taxon>Lactobacillales</taxon>
        <taxon>Streptococcaceae</taxon>
        <taxon>Streptococcus</taxon>
    </lineage>
</organism>
<dbReference type="EMBL" id="AE014074">
    <property type="protein sequence ID" value="AAM79716.1"/>
    <property type="molecule type" value="Genomic_DNA"/>
</dbReference>
<reference evidence="1 2" key="1">
    <citation type="journal article" date="2002" name="Proc. Natl. Acad. Sci. U.S.A.">
        <title>Genome sequence of a serotype M3 strain of group A Streptococcus: phage-encoded toxins, the high-virulence phenotype, and clone emergence.</title>
        <authorList>
            <person name="Beres S.B."/>
            <person name="Sylva G.L."/>
            <person name="Barbian K.D."/>
            <person name="Lei B."/>
            <person name="Hoff J.S."/>
            <person name="Mammarella N.D."/>
            <person name="Liu M.Y."/>
            <person name="Smoot J.C."/>
            <person name="Porcella S.F."/>
            <person name="Parkins L.D."/>
            <person name="Campbell D.S."/>
            <person name="Smith T.M."/>
            <person name="McCormick J.K."/>
            <person name="Leung D.Y."/>
            <person name="Schlievert P.M."/>
            <person name="Musser J.M."/>
        </authorList>
    </citation>
    <scope>NUCLEOTIDE SEQUENCE [LARGE SCALE GENOMIC DNA]</scope>
    <source>
        <strain evidence="2">ATCC BAA-595 / MGAS315</strain>
    </source>
</reference>
<dbReference type="Proteomes" id="UP000000564">
    <property type="component" value="Chromosome"/>
</dbReference>
<evidence type="ECO:0000313" key="2">
    <source>
        <dbReference type="Proteomes" id="UP000000564"/>
    </source>
</evidence>
<evidence type="ECO:0000313" key="1">
    <source>
        <dbReference type="EMBL" id="AAM79716.1"/>
    </source>
</evidence>
<sequence>MNGIRKLWWKDMSKFKFKLNKAGVAELMKSSEMQQVLTTKATAIRERCGDGYAQDIHVGKNRANAMVSAKTIKAKKDNSKNNTLLKAVR</sequence>
<name>A0A0H2UVZ8_STRP3</name>
<gene>
    <name evidence="1" type="ordered locus">SpyM3_1109</name>
</gene>
<dbReference type="AlphaFoldDB" id="A0A0H2UVZ8"/>
<dbReference type="KEGG" id="spg:SpyM3_1109"/>
<protein>
    <recommendedName>
        <fullName evidence="3">Phage protein</fullName>
    </recommendedName>
</protein>
<dbReference type="HOGENOM" id="CLU_176168_0_0_9"/>
<evidence type="ECO:0008006" key="3">
    <source>
        <dbReference type="Google" id="ProtNLM"/>
    </source>
</evidence>